<reference evidence="4 5" key="1">
    <citation type="submission" date="2022-11" db="EMBL/GenBank/DDBJ databases">
        <title>Spartinivicinus poritis sp. nov., isolated from scleractinian coral Porites lutea.</title>
        <authorList>
            <person name="Zhang G."/>
            <person name="Cai L."/>
            <person name="Wei Q."/>
        </authorList>
    </citation>
    <scope>NUCLEOTIDE SEQUENCE [LARGE SCALE GENOMIC DNA]</scope>
    <source>
        <strain evidence="4 5">A2-2</strain>
    </source>
</reference>
<evidence type="ECO:0000256" key="2">
    <source>
        <dbReference type="ARBA" id="ARBA00022729"/>
    </source>
</evidence>
<evidence type="ECO:0000313" key="5">
    <source>
        <dbReference type="Proteomes" id="UP001528823"/>
    </source>
</evidence>
<comment type="caution">
    <text evidence="4">The sequence shown here is derived from an EMBL/GenBank/DDBJ whole genome shotgun (WGS) entry which is preliminary data.</text>
</comment>
<comment type="similarity">
    <text evidence="1">Belongs to the bacterial solute-binding protein 3 family.</text>
</comment>
<dbReference type="Gene3D" id="3.40.190.10">
    <property type="entry name" value="Periplasmic binding protein-like II"/>
    <property type="match status" value="2"/>
</dbReference>
<dbReference type="InterPro" id="IPR001638">
    <property type="entry name" value="Solute-binding_3/MltF_N"/>
</dbReference>
<sequence>MKTLISARKPIALLLKRIIYSVILLAYLSSSSAKELPTVTFTTGEWTPFISKKLTGYGVVTQIVTEACNRAGLKPIYTFMPWKRASENVKDGYSVATFSWNKTEKRMQDFLFSAYPVNKTPNVVFYKKSEYPKGVKFHQLSDLATYHATVAGIRGYWYEDGLKKHSIKLHLVNKGEQALGLLHEGRVQMYIDSLHVGLTDAKRVTPELVSNLGYTEYGSDDPYAYIMFSRTHKDTNWVKPRLDKALKSIYEDGTFDKILGTLLSR</sequence>
<keyword evidence="2" id="KW-0732">Signal</keyword>
<dbReference type="Proteomes" id="UP001528823">
    <property type="component" value="Unassembled WGS sequence"/>
</dbReference>
<evidence type="ECO:0000259" key="3">
    <source>
        <dbReference type="Pfam" id="PF00497"/>
    </source>
</evidence>
<accession>A0ABT5UDV6</accession>
<evidence type="ECO:0000313" key="4">
    <source>
        <dbReference type="EMBL" id="MDE1463663.1"/>
    </source>
</evidence>
<name>A0ABT5UDV6_9GAMM</name>
<dbReference type="PANTHER" id="PTHR35936:SF25">
    <property type="entry name" value="ABC TRANSPORTER SUBSTRATE-BINDING PROTEIN"/>
    <property type="match status" value="1"/>
</dbReference>
<dbReference type="Pfam" id="PF00497">
    <property type="entry name" value="SBP_bac_3"/>
    <property type="match status" value="1"/>
</dbReference>
<keyword evidence="5" id="KW-1185">Reference proteome</keyword>
<protein>
    <submittedName>
        <fullName evidence="4">Transporter substrate-binding domain-containing protein</fullName>
    </submittedName>
</protein>
<evidence type="ECO:0000256" key="1">
    <source>
        <dbReference type="ARBA" id="ARBA00010333"/>
    </source>
</evidence>
<dbReference type="PANTHER" id="PTHR35936">
    <property type="entry name" value="MEMBRANE-BOUND LYTIC MUREIN TRANSGLYCOSYLASE F"/>
    <property type="match status" value="1"/>
</dbReference>
<dbReference type="SUPFAM" id="SSF53850">
    <property type="entry name" value="Periplasmic binding protein-like II"/>
    <property type="match status" value="1"/>
</dbReference>
<gene>
    <name evidence="4" type="ORF">ORQ98_17045</name>
</gene>
<dbReference type="RefSeq" id="WP_274689997.1">
    <property type="nucleotide sequence ID" value="NZ_JAPMOU010000023.1"/>
</dbReference>
<dbReference type="EMBL" id="JAPMOU010000023">
    <property type="protein sequence ID" value="MDE1463663.1"/>
    <property type="molecule type" value="Genomic_DNA"/>
</dbReference>
<proteinExistence type="inferred from homology"/>
<feature type="domain" description="Solute-binding protein family 3/N-terminal" evidence="3">
    <location>
        <begin position="45"/>
        <end position="259"/>
    </location>
</feature>
<organism evidence="4 5">
    <name type="scientific">Spartinivicinus poritis</name>
    <dbReference type="NCBI Taxonomy" id="2994640"/>
    <lineage>
        <taxon>Bacteria</taxon>
        <taxon>Pseudomonadati</taxon>
        <taxon>Pseudomonadota</taxon>
        <taxon>Gammaproteobacteria</taxon>
        <taxon>Oceanospirillales</taxon>
        <taxon>Zooshikellaceae</taxon>
        <taxon>Spartinivicinus</taxon>
    </lineage>
</organism>